<feature type="region of interest" description="Domain I" evidence="6">
    <location>
        <begin position="1"/>
        <end position="64"/>
    </location>
</feature>
<dbReference type="NCBIfam" id="TIGR00084">
    <property type="entry name" value="ruvA"/>
    <property type="match status" value="1"/>
</dbReference>
<comment type="caution">
    <text evidence="6">Lacks conserved residue(s) required for the propagation of feature annotation.</text>
</comment>
<dbReference type="GO" id="GO:0006310">
    <property type="term" value="P:DNA recombination"/>
    <property type="evidence" value="ECO:0007669"/>
    <property type="project" value="UniProtKB-UniRule"/>
</dbReference>
<dbReference type="InterPro" id="IPR012340">
    <property type="entry name" value="NA-bd_OB-fold"/>
</dbReference>
<evidence type="ECO:0000259" key="7">
    <source>
        <dbReference type="SMART" id="SM00278"/>
    </source>
</evidence>
<dbReference type="InterPro" id="IPR000085">
    <property type="entry name" value="RuvA"/>
</dbReference>
<dbReference type="GO" id="GO:0009378">
    <property type="term" value="F:four-way junction helicase activity"/>
    <property type="evidence" value="ECO:0007669"/>
    <property type="project" value="InterPro"/>
</dbReference>
<keyword evidence="5 6" id="KW-0234">DNA repair</keyword>
<dbReference type="Gene3D" id="1.10.150.20">
    <property type="entry name" value="5' to 3' exonuclease, C-terminal subdomain"/>
    <property type="match status" value="1"/>
</dbReference>
<dbReference type="InterPro" id="IPR013849">
    <property type="entry name" value="DNA_helicase_Holl-junc_RuvA_I"/>
</dbReference>
<dbReference type="SUPFAM" id="SSF50249">
    <property type="entry name" value="Nucleic acid-binding proteins"/>
    <property type="match status" value="1"/>
</dbReference>
<evidence type="ECO:0000256" key="1">
    <source>
        <dbReference type="ARBA" id="ARBA00022490"/>
    </source>
</evidence>
<evidence type="ECO:0000313" key="9">
    <source>
        <dbReference type="EMBL" id="RNM41167.1"/>
    </source>
</evidence>
<dbReference type="AlphaFoldDB" id="A0A3N0IW81"/>
<evidence type="ECO:0000256" key="3">
    <source>
        <dbReference type="ARBA" id="ARBA00023125"/>
    </source>
</evidence>
<dbReference type="SUPFAM" id="SSF47781">
    <property type="entry name" value="RuvA domain 2-like"/>
    <property type="match status" value="1"/>
</dbReference>
<feature type="region of interest" description="Domain III" evidence="6">
    <location>
        <begin position="148"/>
        <end position="200"/>
    </location>
</feature>
<keyword evidence="4 6" id="KW-0233">DNA recombination</keyword>
<reference evidence="8 10" key="1">
    <citation type="journal article" date="2018" name="Elife">
        <title>Discovery and characterization of a prevalent human gut bacterial enzyme sufficient for the inactivation of a family of plant toxins.</title>
        <authorList>
            <person name="Koppel N."/>
            <person name="Bisanz J.E."/>
            <person name="Pandelia M.E."/>
            <person name="Turnbaugh P.J."/>
            <person name="Balskus E.P."/>
        </authorList>
    </citation>
    <scope>NUCLEOTIDE SEQUENCE [LARGE SCALE GENOMIC DNA]</scope>
    <source>
        <strain evidence="8 10">DSM 16107</strain>
    </source>
</reference>
<gene>
    <name evidence="6 9" type="primary">ruvA</name>
    <name evidence="8" type="ORF">C1876_06505</name>
    <name evidence="9" type="ORF">DMP09_10890</name>
</gene>
<dbReference type="GO" id="GO:0000400">
    <property type="term" value="F:four-way junction DNA binding"/>
    <property type="evidence" value="ECO:0007669"/>
    <property type="project" value="UniProtKB-UniRule"/>
</dbReference>
<reference evidence="9" key="3">
    <citation type="journal article" date="2019" name="Microbiol. Resour. Announc.">
        <title>Draft Genome Sequences of Type Strains of Gordonibacter faecihominis, Paraeggerthella hongkongensis, Parvibacter caecicola,Slackia equolifaciens, Slackia faecicanis, and Slackia isoflavoniconvertens.</title>
        <authorList>
            <person name="Danylec N."/>
            <person name="Stoll D.A."/>
            <person name="Dotsch A."/>
            <person name="Huch M."/>
        </authorList>
    </citation>
    <scope>NUCLEOTIDE SEQUENCE</scope>
    <source>
        <strain evidence="9">DSM 16107</strain>
    </source>
</reference>
<keyword evidence="10" id="KW-1185">Reference proteome</keyword>
<dbReference type="Gene3D" id="2.40.50.140">
    <property type="entry name" value="Nucleic acid-binding proteins"/>
    <property type="match status" value="1"/>
</dbReference>
<dbReference type="InterPro" id="IPR003583">
    <property type="entry name" value="Hlx-hairpin-Hlx_DNA-bd_motif"/>
</dbReference>
<evidence type="ECO:0000313" key="10">
    <source>
        <dbReference type="Proteomes" id="UP000253817"/>
    </source>
</evidence>
<reference evidence="11" key="2">
    <citation type="submission" date="2018-05" db="EMBL/GenBank/DDBJ databases">
        <title>Genome Sequencing of selected type strains of the family Eggerthellaceae.</title>
        <authorList>
            <person name="Danylec N."/>
            <person name="Stoll D.A."/>
            <person name="Doetsch A."/>
            <person name="Huch M."/>
        </authorList>
    </citation>
    <scope>NUCLEOTIDE SEQUENCE [LARGE SCALE GENOMIC DNA]</scope>
    <source>
        <strain evidence="11">DSM 16107</strain>
    </source>
</reference>
<feature type="domain" description="Helix-hairpin-helix DNA-binding motif class 1" evidence="7">
    <location>
        <begin position="108"/>
        <end position="127"/>
    </location>
</feature>
<dbReference type="SMART" id="SM00278">
    <property type="entry name" value="HhH1"/>
    <property type="match status" value="2"/>
</dbReference>
<keyword evidence="1 6" id="KW-0963">Cytoplasm</keyword>
<sequence length="200" mass="20540">MIAFLKGVLAAKTTAIAYIEVRGIGYAVHMSQAGLSKLPEAGAAVEVHTFLQVRDDGLSLFGFLTLEEKALFERLIGVGGVGPKVALAALSAFSPAALVAAVQAQDVAAVQRIPGVGKKTASRIILELKGSFDEGLASLFDEAAPVVASAANLQGTREALLSMGFTSEEADVALKGAPEGAAESVLLQYALKRLGSSSAR</sequence>
<evidence type="ECO:0000256" key="5">
    <source>
        <dbReference type="ARBA" id="ARBA00023204"/>
    </source>
</evidence>
<dbReference type="InterPro" id="IPR010994">
    <property type="entry name" value="RuvA_2-like"/>
</dbReference>
<comment type="subcellular location">
    <subcellularLocation>
        <location evidence="6">Cytoplasm</location>
    </subcellularLocation>
</comment>
<dbReference type="RefSeq" id="WP_114545900.1">
    <property type="nucleotide sequence ID" value="NZ_PPTT01000008.1"/>
</dbReference>
<comment type="domain">
    <text evidence="6">Has three domains with a flexible linker between the domains II and III and assumes an 'L' shape. Domain III is highly mobile and contacts RuvB.</text>
</comment>
<dbReference type="Pfam" id="PF14520">
    <property type="entry name" value="HHH_5"/>
    <property type="match status" value="1"/>
</dbReference>
<evidence type="ECO:0000256" key="2">
    <source>
        <dbReference type="ARBA" id="ARBA00022763"/>
    </source>
</evidence>
<proteinExistence type="inferred from homology"/>
<dbReference type="GO" id="GO:0005737">
    <property type="term" value="C:cytoplasm"/>
    <property type="evidence" value="ECO:0007669"/>
    <property type="project" value="UniProtKB-SubCell"/>
</dbReference>
<protein>
    <recommendedName>
        <fullName evidence="6">Holliday junction branch migration complex subunit RuvA</fullName>
    </recommendedName>
</protein>
<dbReference type="HAMAP" id="MF_00031">
    <property type="entry name" value="DNA_HJ_migration_RuvA"/>
    <property type="match status" value="1"/>
</dbReference>
<dbReference type="EMBL" id="QICC01000046">
    <property type="protein sequence ID" value="RNM41167.1"/>
    <property type="molecule type" value="Genomic_DNA"/>
</dbReference>
<name>A0A3N0IW81_9ACTN</name>
<comment type="caution">
    <text evidence="9">The sequence shown here is derived from an EMBL/GenBank/DDBJ whole genome shotgun (WGS) entry which is preliminary data.</text>
</comment>
<dbReference type="EMBL" id="PPTT01000008">
    <property type="protein sequence ID" value="RDB69699.1"/>
    <property type="molecule type" value="Genomic_DNA"/>
</dbReference>
<comment type="subunit">
    <text evidence="6">Homotetramer. Forms an RuvA(8)-RuvB(12)-Holliday junction (HJ) complex. HJ DNA is sandwiched between 2 RuvA tetramers; dsDNA enters through RuvA and exits via RuvB. An RuvB hexamer assembles on each DNA strand where it exits the tetramer. Each RuvB hexamer is contacted by two RuvA subunits (via domain III) on 2 adjacent RuvB subunits; this complex drives branch migration. In the full resolvosome a probable DNA-RuvA(4)-RuvB(12)-RuvC(2) complex forms which resolves the HJ.</text>
</comment>
<accession>A0A3N0IW81</accession>
<evidence type="ECO:0000313" key="11">
    <source>
        <dbReference type="Proteomes" id="UP000270112"/>
    </source>
</evidence>
<feature type="domain" description="Helix-hairpin-helix DNA-binding motif class 1" evidence="7">
    <location>
        <begin position="73"/>
        <end position="92"/>
    </location>
</feature>
<evidence type="ECO:0000256" key="6">
    <source>
        <dbReference type="HAMAP-Rule" id="MF_00031"/>
    </source>
</evidence>
<dbReference type="GO" id="GO:0005524">
    <property type="term" value="F:ATP binding"/>
    <property type="evidence" value="ECO:0007669"/>
    <property type="project" value="InterPro"/>
</dbReference>
<dbReference type="Pfam" id="PF01330">
    <property type="entry name" value="RuvA_N"/>
    <property type="match status" value="1"/>
</dbReference>
<dbReference type="OrthoDB" id="5293449at2"/>
<comment type="function">
    <text evidence="6">The RuvA-RuvB-RuvC complex processes Holliday junction (HJ) DNA during genetic recombination and DNA repair, while the RuvA-RuvB complex plays an important role in the rescue of blocked DNA replication forks via replication fork reversal (RFR). RuvA specifically binds to HJ cruciform DNA, conferring on it an open structure. The RuvB hexamer acts as an ATP-dependent pump, pulling dsDNA into and through the RuvAB complex. HJ branch migration allows RuvC to scan DNA until it finds its consensus sequence, where it cleaves and resolves the cruciform DNA.</text>
</comment>
<dbReference type="Proteomes" id="UP000270112">
    <property type="component" value="Unassembled WGS sequence"/>
</dbReference>
<keyword evidence="2 6" id="KW-0227">DNA damage</keyword>
<dbReference type="Proteomes" id="UP000253817">
    <property type="component" value="Unassembled WGS sequence"/>
</dbReference>
<dbReference type="GO" id="GO:0048476">
    <property type="term" value="C:Holliday junction resolvase complex"/>
    <property type="evidence" value="ECO:0007669"/>
    <property type="project" value="UniProtKB-UniRule"/>
</dbReference>
<keyword evidence="3 6" id="KW-0238">DNA-binding</keyword>
<dbReference type="GO" id="GO:0006281">
    <property type="term" value="P:DNA repair"/>
    <property type="evidence" value="ECO:0007669"/>
    <property type="project" value="UniProtKB-UniRule"/>
</dbReference>
<organism evidence="9 11">
    <name type="scientific">Eggerthella sinensis</name>
    <dbReference type="NCBI Taxonomy" id="242230"/>
    <lineage>
        <taxon>Bacteria</taxon>
        <taxon>Bacillati</taxon>
        <taxon>Actinomycetota</taxon>
        <taxon>Coriobacteriia</taxon>
        <taxon>Eggerthellales</taxon>
        <taxon>Eggerthellaceae</taxon>
        <taxon>Eggerthella</taxon>
    </lineage>
</organism>
<evidence type="ECO:0000313" key="8">
    <source>
        <dbReference type="EMBL" id="RDB69699.1"/>
    </source>
</evidence>
<evidence type="ECO:0000256" key="4">
    <source>
        <dbReference type="ARBA" id="ARBA00023172"/>
    </source>
</evidence>
<comment type="similarity">
    <text evidence="6">Belongs to the RuvA family.</text>
</comment>